<feature type="domain" description="Probable transposase IS891/IS1136/IS1341" evidence="6">
    <location>
        <begin position="123"/>
        <end position="221"/>
    </location>
</feature>
<dbReference type="Pfam" id="PF01385">
    <property type="entry name" value="OrfB_IS605"/>
    <property type="match status" value="1"/>
</dbReference>
<dbReference type="PANTHER" id="PTHR30405">
    <property type="entry name" value="TRANSPOSASE"/>
    <property type="match status" value="1"/>
</dbReference>
<dbReference type="PANTHER" id="PTHR30405:SF11">
    <property type="entry name" value="RNA-GUIDED DNA ENDONUCLEASE RV2885C-RELATED"/>
    <property type="match status" value="1"/>
</dbReference>
<dbReference type="AlphaFoldDB" id="A0A6N7IQG4"/>
<evidence type="ECO:0000256" key="3">
    <source>
        <dbReference type="ARBA" id="ARBA00022578"/>
    </source>
</evidence>
<proteinExistence type="inferred from homology"/>
<evidence type="ECO:0000313" key="8">
    <source>
        <dbReference type="EMBL" id="MQL51823.1"/>
    </source>
</evidence>
<dbReference type="EMBL" id="WHYR01000012">
    <property type="protein sequence ID" value="MQL51823.1"/>
    <property type="molecule type" value="Genomic_DNA"/>
</dbReference>
<reference evidence="8 9" key="1">
    <citation type="submission" date="2019-10" db="EMBL/GenBank/DDBJ databases">
        <title>Comparative genomics of sulfur disproportionating microorganisms.</title>
        <authorList>
            <person name="Ward L.M."/>
            <person name="Bertran E."/>
            <person name="Johnston D."/>
        </authorList>
    </citation>
    <scope>NUCLEOTIDE SEQUENCE [LARGE SCALE GENOMIC DNA]</scope>
    <source>
        <strain evidence="8 9">DSM 14055</strain>
    </source>
</reference>
<organism evidence="8 9">
    <name type="scientific">Desulfofundulus thermobenzoicus</name>
    <dbReference type="NCBI Taxonomy" id="29376"/>
    <lineage>
        <taxon>Bacteria</taxon>
        <taxon>Bacillati</taxon>
        <taxon>Bacillota</taxon>
        <taxon>Clostridia</taxon>
        <taxon>Eubacteriales</taxon>
        <taxon>Peptococcaceae</taxon>
        <taxon>Desulfofundulus</taxon>
    </lineage>
</organism>
<dbReference type="NCBIfam" id="TIGR01766">
    <property type="entry name" value="IS200/IS605 family accessory protein TnpB-like domain"/>
    <property type="match status" value="1"/>
</dbReference>
<sequence length="319" mass="36437">MTMTTKTSKDAAKFSEKLPSCVLCHAIRDIRAKKKAKRFKRLWPSFSYQNFRVEKELSKDGGAVWKASFPTLEKRIGVPIVVQSYQEKYLEMLLSGQAKQGSAKLVRHGRDWYILLSLTISVEEKQGKKIMGVDLGLIDLLVASVNGQTLFFSGKGLAYTRRHYAELRHRLQKAGAYRALVRLGDKEHRWVTDVNHKISKALIDFAIAHGVTKIRLEDLTGARWTNPQRKEQRKDHGRSLHYWPYYQLRKFIEYKAALAGIQVELVNPDLTTLTCSRCGEVRRSRPKGRWFKCPRCKKIKHIDVNAADNVAQAVSGLAA</sequence>
<evidence type="ECO:0000259" key="7">
    <source>
        <dbReference type="Pfam" id="PF07282"/>
    </source>
</evidence>
<dbReference type="GO" id="GO:0006310">
    <property type="term" value="P:DNA recombination"/>
    <property type="evidence" value="ECO:0007669"/>
    <property type="project" value="UniProtKB-KW"/>
</dbReference>
<dbReference type="InterPro" id="IPR001959">
    <property type="entry name" value="Transposase"/>
</dbReference>
<evidence type="ECO:0000256" key="2">
    <source>
        <dbReference type="ARBA" id="ARBA00011044"/>
    </source>
</evidence>
<name>A0A6N7IQG4_9FIRM</name>
<dbReference type="OrthoDB" id="4278026at2"/>
<comment type="similarity">
    <text evidence="2">In the N-terminal section; belongs to the transposase 2 family.</text>
</comment>
<dbReference type="GO" id="GO:0032196">
    <property type="term" value="P:transposition"/>
    <property type="evidence" value="ECO:0007669"/>
    <property type="project" value="UniProtKB-KW"/>
</dbReference>
<protein>
    <submittedName>
        <fullName evidence="8">IS200/IS605 family element transposase accessory protein TnpB</fullName>
    </submittedName>
</protein>
<evidence type="ECO:0000259" key="6">
    <source>
        <dbReference type="Pfam" id="PF01385"/>
    </source>
</evidence>
<dbReference type="InterPro" id="IPR051399">
    <property type="entry name" value="RNA-guided_DNA_endo/Transpos"/>
</dbReference>
<dbReference type="Pfam" id="PF07282">
    <property type="entry name" value="Cas12f1-like_TNB"/>
    <property type="match status" value="1"/>
</dbReference>
<dbReference type="InterPro" id="IPR010095">
    <property type="entry name" value="Cas12f1-like_TNB"/>
</dbReference>
<evidence type="ECO:0000256" key="1">
    <source>
        <dbReference type="ARBA" id="ARBA00008761"/>
    </source>
</evidence>
<keyword evidence="9" id="KW-1185">Reference proteome</keyword>
<keyword evidence="4" id="KW-0238">DNA-binding</keyword>
<keyword evidence="3" id="KW-0815">Transposition</keyword>
<comment type="similarity">
    <text evidence="1">In the C-terminal section; belongs to the transposase 35 family.</text>
</comment>
<keyword evidence="5" id="KW-0233">DNA recombination</keyword>
<evidence type="ECO:0000313" key="9">
    <source>
        <dbReference type="Proteomes" id="UP000441717"/>
    </source>
</evidence>
<feature type="domain" description="Cas12f1-like TNB" evidence="7">
    <location>
        <begin position="245"/>
        <end position="309"/>
    </location>
</feature>
<dbReference type="NCBIfam" id="NF040570">
    <property type="entry name" value="guided_TnpB"/>
    <property type="match status" value="1"/>
</dbReference>
<dbReference type="GO" id="GO:0003677">
    <property type="term" value="F:DNA binding"/>
    <property type="evidence" value="ECO:0007669"/>
    <property type="project" value="UniProtKB-KW"/>
</dbReference>
<accession>A0A6N7IQG4</accession>
<evidence type="ECO:0000256" key="4">
    <source>
        <dbReference type="ARBA" id="ARBA00023125"/>
    </source>
</evidence>
<comment type="caution">
    <text evidence="8">The sequence shown here is derived from an EMBL/GenBank/DDBJ whole genome shotgun (WGS) entry which is preliminary data.</text>
</comment>
<gene>
    <name evidence="8" type="ORF">GFC01_06005</name>
</gene>
<dbReference type="Proteomes" id="UP000441717">
    <property type="component" value="Unassembled WGS sequence"/>
</dbReference>
<evidence type="ECO:0000256" key="5">
    <source>
        <dbReference type="ARBA" id="ARBA00023172"/>
    </source>
</evidence>